<evidence type="ECO:0000313" key="1">
    <source>
        <dbReference type="EMBL" id="CAG9983230.1"/>
    </source>
</evidence>
<reference evidence="1 2" key="2">
    <citation type="submission" date="2021-10" db="EMBL/GenBank/DDBJ databases">
        <authorList>
            <person name="Piombo E."/>
        </authorList>
    </citation>
    <scope>NUCLEOTIDE SEQUENCE [LARGE SCALE GENOMIC DNA]</scope>
</reference>
<gene>
    <name evidence="1" type="ORF">CBYS24578_00010237</name>
</gene>
<dbReference type="AlphaFoldDB" id="A0A9N9Y128"/>
<keyword evidence="2" id="KW-1185">Reference proteome</keyword>
<organism evidence="1 2">
    <name type="scientific">Clonostachys byssicola</name>
    <dbReference type="NCBI Taxonomy" id="160290"/>
    <lineage>
        <taxon>Eukaryota</taxon>
        <taxon>Fungi</taxon>
        <taxon>Dikarya</taxon>
        <taxon>Ascomycota</taxon>
        <taxon>Pezizomycotina</taxon>
        <taxon>Sordariomycetes</taxon>
        <taxon>Hypocreomycetidae</taxon>
        <taxon>Hypocreales</taxon>
        <taxon>Bionectriaceae</taxon>
        <taxon>Clonostachys</taxon>
    </lineage>
</organism>
<reference evidence="2" key="1">
    <citation type="submission" date="2019-06" db="EMBL/GenBank/DDBJ databases">
        <authorList>
            <person name="Broberg M."/>
        </authorList>
    </citation>
    <scope>NUCLEOTIDE SEQUENCE [LARGE SCALE GENOMIC DNA]</scope>
</reference>
<accession>A0A9N9Y128</accession>
<protein>
    <submittedName>
        <fullName evidence="1">Uncharacterized protein</fullName>
    </submittedName>
</protein>
<proteinExistence type="predicted"/>
<dbReference type="EMBL" id="CABFNO020001361">
    <property type="protein sequence ID" value="CAG9983230.1"/>
    <property type="molecule type" value="Genomic_DNA"/>
</dbReference>
<dbReference type="OrthoDB" id="10447217at2759"/>
<sequence length="203" mass="23163">MIHWTALREQIFHAFKGLEHDCIPQSSRSGYIPPAAEVNVCAITFNEELNHLMFIVPCRGVERLHPRRIAMLVGVGAVFLDYETGTLNRSTSDSFVQKMLNVEFLSCGKLVKGHCLVLCDIKAIDELELVEAILYYSVIGTKNERFVELFWQVEGENVTFQTVNIAVDSSKLERIRTSIFVLLIFRQVVVDIRFRGRISTLLE</sequence>
<evidence type="ECO:0000313" key="2">
    <source>
        <dbReference type="Proteomes" id="UP000754883"/>
    </source>
</evidence>
<comment type="caution">
    <text evidence="1">The sequence shown here is derived from an EMBL/GenBank/DDBJ whole genome shotgun (WGS) entry which is preliminary data.</text>
</comment>
<dbReference type="Proteomes" id="UP000754883">
    <property type="component" value="Unassembled WGS sequence"/>
</dbReference>
<name>A0A9N9Y128_9HYPO</name>